<accession>A0A8K0K7D3</accession>
<comment type="subcellular location">
    <subcellularLocation>
        <location evidence="2">Cytoplasm</location>
    </subcellularLocation>
    <subcellularLocation>
        <location evidence="1">Nucleus</location>
    </subcellularLocation>
</comment>
<dbReference type="CDD" id="cd04301">
    <property type="entry name" value="NAT_SF"/>
    <property type="match status" value="1"/>
</dbReference>
<evidence type="ECO:0000256" key="3">
    <source>
        <dbReference type="ARBA" id="ARBA00008870"/>
    </source>
</evidence>
<evidence type="ECO:0000313" key="18">
    <source>
        <dbReference type="Proteomes" id="UP000792457"/>
    </source>
</evidence>
<name>A0A8K0K7D3_LADFU</name>
<dbReference type="GO" id="GO:0005634">
    <property type="term" value="C:nucleus"/>
    <property type="evidence" value="ECO:0007669"/>
    <property type="project" value="UniProtKB-SubCell"/>
</dbReference>
<evidence type="ECO:0000256" key="10">
    <source>
        <dbReference type="ARBA" id="ARBA00023288"/>
    </source>
</evidence>
<keyword evidence="6" id="KW-0963">Cytoplasm</keyword>
<keyword evidence="11" id="KW-0012">Acyltransferase</keyword>
<evidence type="ECO:0000256" key="11">
    <source>
        <dbReference type="ARBA" id="ARBA00023315"/>
    </source>
</evidence>
<keyword evidence="18" id="KW-1185">Reference proteome</keyword>
<dbReference type="GO" id="GO:0043998">
    <property type="term" value="F:histone H2A acetyltransferase activity"/>
    <property type="evidence" value="ECO:0007669"/>
    <property type="project" value="InterPro"/>
</dbReference>
<proteinExistence type="inferred from homology"/>
<dbReference type="Gene3D" id="3.40.630.30">
    <property type="match status" value="1"/>
</dbReference>
<dbReference type="Pfam" id="PF00583">
    <property type="entry name" value="Acetyltransf_1"/>
    <property type="match status" value="1"/>
</dbReference>
<dbReference type="GO" id="GO:1990189">
    <property type="term" value="F:protein N-terminal-serine acetyltransferase activity"/>
    <property type="evidence" value="ECO:0007669"/>
    <property type="project" value="UniProtKB-EC"/>
</dbReference>
<comment type="catalytic activity">
    <reaction evidence="12">
        <text>N-terminal L-seryl-[histone H2A] + acetyl-CoA = N-terminal N(alpha)-acetyl-L-seryl-[histone H2A] + CoA + H(+)</text>
        <dbReference type="Rhea" id="RHEA:50600"/>
        <dbReference type="Rhea" id="RHEA-COMP:12742"/>
        <dbReference type="Rhea" id="RHEA-COMP:12744"/>
        <dbReference type="ChEBI" id="CHEBI:15378"/>
        <dbReference type="ChEBI" id="CHEBI:57287"/>
        <dbReference type="ChEBI" id="CHEBI:57288"/>
        <dbReference type="ChEBI" id="CHEBI:64738"/>
        <dbReference type="ChEBI" id="CHEBI:83690"/>
        <dbReference type="EC" id="2.3.1.257"/>
    </reaction>
</comment>
<keyword evidence="8" id="KW-0519">Myristate</keyword>
<keyword evidence="10" id="KW-0449">Lipoprotein</keyword>
<evidence type="ECO:0000256" key="4">
    <source>
        <dbReference type="ARBA" id="ARBA00012950"/>
    </source>
</evidence>
<dbReference type="PANTHER" id="PTHR20531:SF1">
    <property type="entry name" value="N-ALPHA-ACETYLTRANSFERASE 40"/>
    <property type="match status" value="1"/>
</dbReference>
<comment type="catalytic activity">
    <reaction evidence="13">
        <text>N-terminal L-seryl-[histone H4] + acetyl-CoA = N-terminal N(alpha)-acetyl-L-seryl-[histone H4] + CoA + H(+)</text>
        <dbReference type="Rhea" id="RHEA:50596"/>
        <dbReference type="Rhea" id="RHEA-COMP:12740"/>
        <dbReference type="Rhea" id="RHEA-COMP:12743"/>
        <dbReference type="ChEBI" id="CHEBI:15378"/>
        <dbReference type="ChEBI" id="CHEBI:57287"/>
        <dbReference type="ChEBI" id="CHEBI:57288"/>
        <dbReference type="ChEBI" id="CHEBI:64738"/>
        <dbReference type="ChEBI" id="CHEBI:83690"/>
        <dbReference type="EC" id="2.3.1.257"/>
    </reaction>
</comment>
<sequence length="222" mass="25807">MGRKTPKSKEKLDKRKEEKALLAEHTALVNKANSQTNPLSSFPAFTKFSKNGLDVTLDCKRVADMDESLIHSIFNLEKENMKNLYDECSWGWNDKKKMEEMTEEAARYLMAKNEAGELVAFSHFRFDLDYGDPVLYCYELQLKQEVRRKGLGKFMMQVLELIAFTSNLHKVILTVLKHNPAAVEFYKALKYEVDETSPQNSVFEEECHYEILSKLNKKIFKT</sequence>
<dbReference type="EC" id="2.3.1.257" evidence="4"/>
<evidence type="ECO:0000256" key="5">
    <source>
        <dbReference type="ARBA" id="ARBA00015043"/>
    </source>
</evidence>
<evidence type="ECO:0000256" key="9">
    <source>
        <dbReference type="ARBA" id="ARBA00023242"/>
    </source>
</evidence>
<evidence type="ECO:0000256" key="6">
    <source>
        <dbReference type="ARBA" id="ARBA00022490"/>
    </source>
</evidence>
<evidence type="ECO:0000256" key="14">
    <source>
        <dbReference type="ARBA" id="ARBA00079213"/>
    </source>
</evidence>
<dbReference type="PANTHER" id="PTHR20531">
    <property type="entry name" value="N-ALPHA-ACETYLTRANSFERASE 40"/>
    <property type="match status" value="1"/>
</dbReference>
<evidence type="ECO:0000256" key="7">
    <source>
        <dbReference type="ARBA" id="ARBA00022679"/>
    </source>
</evidence>
<dbReference type="Proteomes" id="UP000792457">
    <property type="component" value="Unassembled WGS sequence"/>
</dbReference>
<dbReference type="AlphaFoldDB" id="A0A8K0K7D3"/>
<evidence type="ECO:0000313" key="17">
    <source>
        <dbReference type="EMBL" id="KAG8228585.1"/>
    </source>
</evidence>
<dbReference type="SUPFAM" id="SSF55729">
    <property type="entry name" value="Acyl-CoA N-acyltransferases (Nat)"/>
    <property type="match status" value="1"/>
</dbReference>
<protein>
    <recommendedName>
        <fullName evidence="5">N-alpha-acetyltransferase 40</fullName>
        <ecNumber evidence="4">2.3.1.257</ecNumber>
    </recommendedName>
    <alternativeName>
        <fullName evidence="14">N-acetyltransferase 11</fullName>
    </alternativeName>
    <alternativeName>
        <fullName evidence="15">N-alpha-acetyltransferase D</fullName>
    </alternativeName>
</protein>
<dbReference type="GO" id="GO:0005737">
    <property type="term" value="C:cytoplasm"/>
    <property type="evidence" value="ECO:0007669"/>
    <property type="project" value="UniProtKB-SubCell"/>
</dbReference>
<evidence type="ECO:0000256" key="2">
    <source>
        <dbReference type="ARBA" id="ARBA00004496"/>
    </source>
</evidence>
<dbReference type="InterPro" id="IPR000182">
    <property type="entry name" value="GNAT_dom"/>
</dbReference>
<comment type="similarity">
    <text evidence="3">Belongs to the acetyltransferase family. NAA40 subfamily.</text>
</comment>
<evidence type="ECO:0000256" key="15">
    <source>
        <dbReference type="ARBA" id="ARBA00082154"/>
    </source>
</evidence>
<dbReference type="GO" id="GO:0010485">
    <property type="term" value="F:histone H4 acetyltransferase activity"/>
    <property type="evidence" value="ECO:0007669"/>
    <property type="project" value="InterPro"/>
</dbReference>
<dbReference type="EMBL" id="KZ308378">
    <property type="protein sequence ID" value="KAG8228585.1"/>
    <property type="molecule type" value="Genomic_DNA"/>
</dbReference>
<reference evidence="17" key="2">
    <citation type="submission" date="2017-10" db="EMBL/GenBank/DDBJ databases">
        <title>Ladona fulva Genome sequencing and assembly.</title>
        <authorList>
            <person name="Murali S."/>
            <person name="Richards S."/>
            <person name="Bandaranaike D."/>
            <person name="Bellair M."/>
            <person name="Blankenburg K."/>
            <person name="Chao H."/>
            <person name="Dinh H."/>
            <person name="Doddapaneni H."/>
            <person name="Dugan-Rocha S."/>
            <person name="Elkadiri S."/>
            <person name="Gnanaolivu R."/>
            <person name="Hernandez B."/>
            <person name="Skinner E."/>
            <person name="Javaid M."/>
            <person name="Lee S."/>
            <person name="Li M."/>
            <person name="Ming W."/>
            <person name="Munidasa M."/>
            <person name="Muniz J."/>
            <person name="Nguyen L."/>
            <person name="Hughes D."/>
            <person name="Osuji N."/>
            <person name="Pu L.-L."/>
            <person name="Puazo M."/>
            <person name="Qu C."/>
            <person name="Quiroz J."/>
            <person name="Raj R."/>
            <person name="Weissenberger G."/>
            <person name="Xin Y."/>
            <person name="Zou X."/>
            <person name="Han Y."/>
            <person name="Worley K."/>
            <person name="Muzny D."/>
            <person name="Gibbs R."/>
        </authorList>
    </citation>
    <scope>NUCLEOTIDE SEQUENCE</scope>
    <source>
        <strain evidence="17">Sampled in the wild</strain>
    </source>
</reference>
<dbReference type="InterPro" id="IPR016181">
    <property type="entry name" value="Acyl_CoA_acyltransferase"/>
</dbReference>
<evidence type="ECO:0000256" key="1">
    <source>
        <dbReference type="ARBA" id="ARBA00004123"/>
    </source>
</evidence>
<evidence type="ECO:0000256" key="13">
    <source>
        <dbReference type="ARBA" id="ARBA00049524"/>
    </source>
</evidence>
<dbReference type="OrthoDB" id="424551at2759"/>
<evidence type="ECO:0000256" key="8">
    <source>
        <dbReference type="ARBA" id="ARBA00022707"/>
    </source>
</evidence>
<feature type="domain" description="N-acetyltransferase" evidence="16">
    <location>
        <begin position="68"/>
        <end position="218"/>
    </location>
</feature>
<keyword evidence="7" id="KW-0808">Transferase</keyword>
<reference evidence="17" key="1">
    <citation type="submission" date="2013-04" db="EMBL/GenBank/DDBJ databases">
        <authorList>
            <person name="Qu J."/>
            <person name="Murali S.C."/>
            <person name="Bandaranaike D."/>
            <person name="Bellair M."/>
            <person name="Blankenburg K."/>
            <person name="Chao H."/>
            <person name="Dinh H."/>
            <person name="Doddapaneni H."/>
            <person name="Downs B."/>
            <person name="Dugan-Rocha S."/>
            <person name="Elkadiri S."/>
            <person name="Gnanaolivu R.D."/>
            <person name="Hernandez B."/>
            <person name="Javaid M."/>
            <person name="Jayaseelan J.C."/>
            <person name="Lee S."/>
            <person name="Li M."/>
            <person name="Ming W."/>
            <person name="Munidasa M."/>
            <person name="Muniz J."/>
            <person name="Nguyen L."/>
            <person name="Ongeri F."/>
            <person name="Osuji N."/>
            <person name="Pu L.-L."/>
            <person name="Puazo M."/>
            <person name="Qu C."/>
            <person name="Quiroz J."/>
            <person name="Raj R."/>
            <person name="Weissenberger G."/>
            <person name="Xin Y."/>
            <person name="Zou X."/>
            <person name="Han Y."/>
            <person name="Richards S."/>
            <person name="Worley K."/>
            <person name="Muzny D."/>
            <person name="Gibbs R."/>
        </authorList>
    </citation>
    <scope>NUCLEOTIDE SEQUENCE</scope>
    <source>
        <strain evidence="17">Sampled in the wild</strain>
    </source>
</reference>
<comment type="caution">
    <text evidence="17">The sequence shown here is derived from an EMBL/GenBank/DDBJ whole genome shotgun (WGS) entry which is preliminary data.</text>
</comment>
<gene>
    <name evidence="17" type="ORF">J437_LFUL009290</name>
</gene>
<evidence type="ECO:0000256" key="12">
    <source>
        <dbReference type="ARBA" id="ARBA00047821"/>
    </source>
</evidence>
<organism evidence="17 18">
    <name type="scientific">Ladona fulva</name>
    <name type="common">Scarce chaser dragonfly</name>
    <name type="synonym">Libellula fulva</name>
    <dbReference type="NCBI Taxonomy" id="123851"/>
    <lineage>
        <taxon>Eukaryota</taxon>
        <taxon>Metazoa</taxon>
        <taxon>Ecdysozoa</taxon>
        <taxon>Arthropoda</taxon>
        <taxon>Hexapoda</taxon>
        <taxon>Insecta</taxon>
        <taxon>Pterygota</taxon>
        <taxon>Palaeoptera</taxon>
        <taxon>Odonata</taxon>
        <taxon>Epiprocta</taxon>
        <taxon>Anisoptera</taxon>
        <taxon>Libelluloidea</taxon>
        <taxon>Libellulidae</taxon>
        <taxon>Ladona</taxon>
    </lineage>
</organism>
<dbReference type="FunFam" id="3.40.630.30:FF:000033">
    <property type="entry name" value="N-alpha-acetyltransferase 40 isoform X1"/>
    <property type="match status" value="1"/>
</dbReference>
<keyword evidence="9" id="KW-0539">Nucleus</keyword>
<dbReference type="PROSITE" id="PS51186">
    <property type="entry name" value="GNAT"/>
    <property type="match status" value="1"/>
</dbReference>
<dbReference type="InterPro" id="IPR039949">
    <property type="entry name" value="NAA40"/>
</dbReference>
<evidence type="ECO:0000259" key="16">
    <source>
        <dbReference type="PROSITE" id="PS51186"/>
    </source>
</evidence>